<dbReference type="SUPFAM" id="SSF53822">
    <property type="entry name" value="Periplasmic binding protein-like I"/>
    <property type="match status" value="1"/>
</dbReference>
<sequence length="360" mass="37090" precursor="true">MLPTRRCPLSQRTTLADVAAAAGVSVSTASLAFSGAGPIAAATRERVLAAAAELDYSGPNPLGRQLRSGRSGIVGVVVGDALRRSFRDPVSVQMLDGLVGTLGEMNLGVLLIPGPTDPSEPPVDPLVLSAAMDVAVLLWASGSADPVLAALRRRGVPTVVVEGIPEPDVATVGIEDRQGIAQVAQHLVDLGHRRIACVALPFDRTRGEGVVDAERLAQVQWQITRRRLDGMYDAGVQPVAVYETPASLVEHGAAAGRALLSGADRPTAVLCQSDLLASGVVLAARELGLAVPGDVSVAGFDGLDLPWLAPDVLTTVAQPLAEKGAEVGRSVARLLEGTYPPPVVMPVELRVGTTTGPAPA</sequence>
<dbReference type="InterPro" id="IPR000843">
    <property type="entry name" value="HTH_LacI"/>
</dbReference>
<evidence type="ECO:0000256" key="2">
    <source>
        <dbReference type="ARBA" id="ARBA00023125"/>
    </source>
</evidence>
<dbReference type="eggNOG" id="COG1609">
    <property type="taxonomic scope" value="Bacteria"/>
</dbReference>
<dbReference type="InterPro" id="IPR028082">
    <property type="entry name" value="Peripla_BP_I"/>
</dbReference>
<dbReference type="SUPFAM" id="SSF47413">
    <property type="entry name" value="lambda repressor-like DNA-binding domains"/>
    <property type="match status" value="1"/>
</dbReference>
<dbReference type="RefSeq" id="WP_013882817.1">
    <property type="nucleotide sequence ID" value="NC_015671.1"/>
</dbReference>
<keyword evidence="1" id="KW-0805">Transcription regulation</keyword>
<dbReference type="CDD" id="cd06279">
    <property type="entry name" value="PBP1_LacI-like"/>
    <property type="match status" value="1"/>
</dbReference>
<keyword evidence="2" id="KW-0238">DNA-binding</keyword>
<keyword evidence="3" id="KW-0804">Transcription</keyword>
<protein>
    <submittedName>
        <fullName evidence="5">Transcriptional regulator, LacI family</fullName>
    </submittedName>
</protein>
<evidence type="ECO:0000259" key="4">
    <source>
        <dbReference type="PROSITE" id="PS50932"/>
    </source>
</evidence>
<dbReference type="KEGG" id="cga:Celgi_0776"/>
<evidence type="ECO:0000313" key="5">
    <source>
        <dbReference type="EMBL" id="AEI11295.1"/>
    </source>
</evidence>
<dbReference type="Gene3D" id="1.10.260.40">
    <property type="entry name" value="lambda repressor-like DNA-binding domains"/>
    <property type="match status" value="1"/>
</dbReference>
<dbReference type="EMBL" id="CP002665">
    <property type="protein sequence ID" value="AEI11295.1"/>
    <property type="molecule type" value="Genomic_DNA"/>
</dbReference>
<evidence type="ECO:0000256" key="1">
    <source>
        <dbReference type="ARBA" id="ARBA00023015"/>
    </source>
</evidence>
<reference evidence="6" key="1">
    <citation type="submission" date="2011-04" db="EMBL/GenBank/DDBJ databases">
        <title>Complete sequence of Cellvibrio gilvus ATCC 13127.</title>
        <authorList>
            <person name="Lucas S."/>
            <person name="Han J."/>
            <person name="Lapidus A."/>
            <person name="Cheng J.-F."/>
            <person name="Goodwin L."/>
            <person name="Pitluck S."/>
            <person name="Peters L."/>
            <person name="Munk A."/>
            <person name="Detter J.C."/>
            <person name="Han C."/>
            <person name="Tapia R."/>
            <person name="Land M."/>
            <person name="Hauser L."/>
            <person name="Kyrpides N."/>
            <person name="Ivanova N."/>
            <person name="Ovchinnikova G."/>
            <person name="Pagani I."/>
            <person name="Mead D."/>
            <person name="Brumm P."/>
            <person name="Woyke T."/>
        </authorList>
    </citation>
    <scope>NUCLEOTIDE SEQUENCE [LARGE SCALE GENOMIC DNA]</scope>
    <source>
        <strain evidence="6">ATCC 13127 / NRRL B-14078</strain>
    </source>
</reference>
<organism evidence="5 6">
    <name type="scientific">Cellulomonas gilvus (strain ATCC 13127 / NRRL B-14078)</name>
    <name type="common">Cellvibrio gilvus</name>
    <dbReference type="NCBI Taxonomy" id="593907"/>
    <lineage>
        <taxon>Bacteria</taxon>
        <taxon>Bacillati</taxon>
        <taxon>Actinomycetota</taxon>
        <taxon>Actinomycetes</taxon>
        <taxon>Micrococcales</taxon>
        <taxon>Cellulomonadaceae</taxon>
        <taxon>Cellulomonas</taxon>
    </lineage>
</organism>
<dbReference type="PANTHER" id="PTHR30146:SF138">
    <property type="entry name" value="TRANSCRIPTIONAL REGULATORY PROTEIN"/>
    <property type="match status" value="1"/>
</dbReference>
<accession>F7ZZ27</accession>
<dbReference type="HOGENOM" id="CLU_037628_6_1_11"/>
<dbReference type="PANTHER" id="PTHR30146">
    <property type="entry name" value="LACI-RELATED TRANSCRIPTIONAL REPRESSOR"/>
    <property type="match status" value="1"/>
</dbReference>
<dbReference type="SMART" id="SM00354">
    <property type="entry name" value="HTH_LACI"/>
    <property type="match status" value="1"/>
</dbReference>
<dbReference type="Pfam" id="PF00356">
    <property type="entry name" value="LacI"/>
    <property type="match status" value="1"/>
</dbReference>
<dbReference type="CDD" id="cd01392">
    <property type="entry name" value="HTH_LacI"/>
    <property type="match status" value="1"/>
</dbReference>
<dbReference type="Pfam" id="PF13377">
    <property type="entry name" value="Peripla_BP_3"/>
    <property type="match status" value="1"/>
</dbReference>
<dbReference type="PROSITE" id="PS50932">
    <property type="entry name" value="HTH_LACI_2"/>
    <property type="match status" value="1"/>
</dbReference>
<dbReference type="InterPro" id="IPR010982">
    <property type="entry name" value="Lambda_DNA-bd_dom_sf"/>
</dbReference>
<keyword evidence="6" id="KW-1185">Reference proteome</keyword>
<name>F7ZZ27_CELGA</name>
<dbReference type="GO" id="GO:0000976">
    <property type="term" value="F:transcription cis-regulatory region binding"/>
    <property type="evidence" value="ECO:0007669"/>
    <property type="project" value="TreeGrafter"/>
</dbReference>
<dbReference type="OrthoDB" id="5171752at2"/>
<gene>
    <name evidence="5" type="ordered locus">Celgi_0776</name>
</gene>
<evidence type="ECO:0000313" key="6">
    <source>
        <dbReference type="Proteomes" id="UP000000485"/>
    </source>
</evidence>
<proteinExistence type="predicted"/>
<dbReference type="GO" id="GO:0003700">
    <property type="term" value="F:DNA-binding transcription factor activity"/>
    <property type="evidence" value="ECO:0007669"/>
    <property type="project" value="TreeGrafter"/>
</dbReference>
<evidence type="ECO:0000256" key="3">
    <source>
        <dbReference type="ARBA" id="ARBA00023163"/>
    </source>
</evidence>
<feature type="domain" description="HTH lacI-type" evidence="4">
    <location>
        <begin position="13"/>
        <end position="68"/>
    </location>
</feature>
<dbReference type="STRING" id="593907.Celgi_0776"/>
<dbReference type="AlphaFoldDB" id="F7ZZ27"/>
<dbReference type="Proteomes" id="UP000000485">
    <property type="component" value="Chromosome"/>
</dbReference>
<dbReference type="InterPro" id="IPR046335">
    <property type="entry name" value="LacI/GalR-like_sensor"/>
</dbReference>
<dbReference type="Gene3D" id="3.40.50.2300">
    <property type="match status" value="2"/>
</dbReference>